<gene>
    <name evidence="4" type="primary">gppA-2</name>
    <name evidence="4" type="ORF">GETHOR_15030</name>
</gene>
<dbReference type="SUPFAM" id="SSF109604">
    <property type="entry name" value="HD-domain/PDEase-like"/>
    <property type="match status" value="1"/>
</dbReference>
<keyword evidence="5" id="KW-1185">Reference proteome</keyword>
<dbReference type="CDD" id="cd00077">
    <property type="entry name" value="HDc"/>
    <property type="match status" value="1"/>
</dbReference>
<dbReference type="EMBL" id="AP027079">
    <property type="protein sequence ID" value="BDU69402.1"/>
    <property type="molecule type" value="Genomic_DNA"/>
</dbReference>
<dbReference type="InterPro" id="IPR043129">
    <property type="entry name" value="ATPase_NBD"/>
</dbReference>
<reference evidence="5" key="1">
    <citation type="journal article" date="2023" name="Int. J. Syst. Evol. Microbiol.">
        <title>Mesoterricola silvestris gen. nov., sp. nov., Mesoterricola sediminis sp. nov., Geothrix oryzae sp. nov., Geothrix edaphica sp. nov., Geothrix rubra sp. nov., and Geothrix limicola sp. nov., six novel members of Acidobacteriota isolated from soils.</title>
        <authorList>
            <person name="Itoh H."/>
            <person name="Sugisawa Y."/>
            <person name="Mise K."/>
            <person name="Xu Z."/>
            <person name="Kuniyasu M."/>
            <person name="Ushijima N."/>
            <person name="Kawano K."/>
            <person name="Kobayashi E."/>
            <person name="Shiratori Y."/>
            <person name="Masuda Y."/>
            <person name="Senoo K."/>
        </authorList>
    </citation>
    <scope>NUCLEOTIDE SEQUENCE [LARGE SCALE GENOMIC DNA]</scope>
    <source>
        <strain evidence="5">Red222</strain>
    </source>
</reference>
<evidence type="ECO:0000259" key="3">
    <source>
        <dbReference type="Pfam" id="PF21447"/>
    </source>
</evidence>
<dbReference type="Gene3D" id="3.30.420.150">
    <property type="entry name" value="Exopolyphosphatase. Domain 2"/>
    <property type="match status" value="1"/>
</dbReference>
<dbReference type="InterPro" id="IPR030673">
    <property type="entry name" value="PyroPPase_GppA_Ppx"/>
</dbReference>
<dbReference type="Proteomes" id="UP001242010">
    <property type="component" value="Chromosome"/>
</dbReference>
<proteinExistence type="predicted"/>
<sequence>MRIAAVDVGSNSIHLVVVEADPLGGQRVLAREKAMVRLALGEAKSGEIGPEAYRAGLEALAHMAKVIGDLGCDTVMACGTAALRDARNAQAFVLEAEALGIPIQVISGEEEARLIHQAVSHAIPFPQEPVALIDIGGGSTEMTWVQGGRVAASISLPWGLQRLADAAQTADPPTAGDLKRLRRMIRRILKKARKDLPSELPEPALALGTSGTLEDLARGAGDGRAFTVPQLRALALRLWRSDAAQRIERLGVDPKRAEVLHVGAIWALSLLEWLGAPPLRHLPVGLREGMIWEALKHGGAAIPPLADRRRASIEQLASRLDPDPGHSRQVARLADQLFLALQPHFELGDTERQWLAFAARVHDIGFSISEKGHHKHGEYLVRNATLPGFWPDEVDLLAQVVRFHRGKPPHHAKHEAFRALAPWHRQVVRKLAAILRAADALDRRRRQAVRNLSVAIDEGALLVRLEAQGEVEAEMEAFLEKGTLLGTLLDRRIEVTLG</sequence>
<dbReference type="InterPro" id="IPR050273">
    <property type="entry name" value="GppA/Ppx_hydrolase"/>
</dbReference>
<dbReference type="CDD" id="cd24006">
    <property type="entry name" value="ASKHA_NBD_PPX_GppA"/>
    <property type="match status" value="1"/>
</dbReference>
<dbReference type="InterPro" id="IPR003607">
    <property type="entry name" value="HD/PDEase_dom"/>
</dbReference>
<dbReference type="InterPro" id="IPR003695">
    <property type="entry name" value="Ppx_GppA_N"/>
</dbReference>
<dbReference type="Gene3D" id="3.30.420.40">
    <property type="match status" value="1"/>
</dbReference>
<organism evidence="4 5">
    <name type="scientific">Geothrix oryzae</name>
    <dbReference type="NCBI Taxonomy" id="2927975"/>
    <lineage>
        <taxon>Bacteria</taxon>
        <taxon>Pseudomonadati</taxon>
        <taxon>Acidobacteriota</taxon>
        <taxon>Holophagae</taxon>
        <taxon>Holophagales</taxon>
        <taxon>Holophagaceae</taxon>
        <taxon>Geothrix</taxon>
    </lineage>
</organism>
<dbReference type="Pfam" id="PF02541">
    <property type="entry name" value="Ppx-GppA"/>
    <property type="match status" value="1"/>
</dbReference>
<dbReference type="Gene3D" id="1.10.3210.10">
    <property type="entry name" value="Hypothetical protein af1432"/>
    <property type="match status" value="1"/>
</dbReference>
<accession>A0ABN6UX78</accession>
<dbReference type="SUPFAM" id="SSF53067">
    <property type="entry name" value="Actin-like ATPase domain"/>
    <property type="match status" value="2"/>
</dbReference>
<evidence type="ECO:0000259" key="2">
    <source>
        <dbReference type="Pfam" id="PF02541"/>
    </source>
</evidence>
<evidence type="ECO:0000313" key="4">
    <source>
        <dbReference type="EMBL" id="BDU69402.1"/>
    </source>
</evidence>
<evidence type="ECO:0000256" key="1">
    <source>
        <dbReference type="ARBA" id="ARBA00022801"/>
    </source>
</evidence>
<dbReference type="RefSeq" id="WP_286353128.1">
    <property type="nucleotide sequence ID" value="NZ_AP027079.1"/>
</dbReference>
<dbReference type="PANTHER" id="PTHR30005:SF0">
    <property type="entry name" value="RETROGRADE REGULATION PROTEIN 2"/>
    <property type="match status" value="1"/>
</dbReference>
<name>A0ABN6UX78_9BACT</name>
<dbReference type="PIRSF" id="PIRSF001267">
    <property type="entry name" value="Pyrophosphatase_GppA_Ppx"/>
    <property type="match status" value="1"/>
</dbReference>
<evidence type="ECO:0000313" key="5">
    <source>
        <dbReference type="Proteomes" id="UP001242010"/>
    </source>
</evidence>
<dbReference type="Pfam" id="PF21447">
    <property type="entry name" value="Ppx-GppA_III"/>
    <property type="match status" value="1"/>
</dbReference>
<dbReference type="PANTHER" id="PTHR30005">
    <property type="entry name" value="EXOPOLYPHOSPHATASE"/>
    <property type="match status" value="1"/>
</dbReference>
<protein>
    <submittedName>
        <fullName evidence="4">Exopolyphosphatase</fullName>
    </submittedName>
</protein>
<feature type="domain" description="Ppx/GppA phosphatase C-terminal" evidence="3">
    <location>
        <begin position="309"/>
        <end position="457"/>
    </location>
</feature>
<keyword evidence="1" id="KW-0378">Hydrolase</keyword>
<dbReference type="InterPro" id="IPR048950">
    <property type="entry name" value="Ppx_GppA_C"/>
</dbReference>
<feature type="domain" description="Ppx/GppA phosphatase N-terminal" evidence="2">
    <location>
        <begin position="18"/>
        <end position="296"/>
    </location>
</feature>